<keyword evidence="8" id="KW-1185">Reference proteome</keyword>
<dbReference type="GO" id="GO:0004674">
    <property type="term" value="F:protein serine/threonine kinase activity"/>
    <property type="evidence" value="ECO:0007669"/>
    <property type="project" value="UniProtKB-KW"/>
</dbReference>
<keyword evidence="2 5" id="KW-0547">Nucleotide-binding</keyword>
<keyword evidence="4 5" id="KW-0067">ATP-binding</keyword>
<organism evidence="7 8">
    <name type="scientific">Micromonospora phaseoli</name>
    <dbReference type="NCBI Taxonomy" id="1144548"/>
    <lineage>
        <taxon>Bacteria</taxon>
        <taxon>Bacillati</taxon>
        <taxon>Actinomycetota</taxon>
        <taxon>Actinomycetes</taxon>
        <taxon>Micromonosporales</taxon>
        <taxon>Micromonosporaceae</taxon>
        <taxon>Micromonospora</taxon>
    </lineage>
</organism>
<dbReference type="Gene3D" id="1.10.510.10">
    <property type="entry name" value="Transferase(Phosphotransferase) domain 1"/>
    <property type="match status" value="1"/>
</dbReference>
<gene>
    <name evidence="7" type="ORF">SAMN05443287_1066</name>
</gene>
<dbReference type="Pfam" id="PF00069">
    <property type="entry name" value="Pkinase"/>
    <property type="match status" value="1"/>
</dbReference>
<dbReference type="InterPro" id="IPR008271">
    <property type="entry name" value="Ser/Thr_kinase_AS"/>
</dbReference>
<keyword evidence="3 7" id="KW-0418">Kinase</keyword>
<dbReference type="PANTHER" id="PTHR43289:SF30">
    <property type="entry name" value="NON-SPECIFIC SERINE_THREONINE PROTEIN KINASE"/>
    <property type="match status" value="1"/>
</dbReference>
<dbReference type="CDD" id="cd14014">
    <property type="entry name" value="STKc_PknB_like"/>
    <property type="match status" value="1"/>
</dbReference>
<dbReference type="InterPro" id="IPR017441">
    <property type="entry name" value="Protein_kinase_ATP_BS"/>
</dbReference>
<dbReference type="InterPro" id="IPR011009">
    <property type="entry name" value="Kinase-like_dom_sf"/>
</dbReference>
<dbReference type="PROSITE" id="PS00107">
    <property type="entry name" value="PROTEIN_KINASE_ATP"/>
    <property type="match status" value="1"/>
</dbReference>
<dbReference type="Gene3D" id="3.30.200.20">
    <property type="entry name" value="Phosphorylase Kinase, domain 1"/>
    <property type="match status" value="1"/>
</dbReference>
<dbReference type="Proteomes" id="UP000198707">
    <property type="component" value="Unassembled WGS sequence"/>
</dbReference>
<evidence type="ECO:0000256" key="1">
    <source>
        <dbReference type="ARBA" id="ARBA00022679"/>
    </source>
</evidence>
<protein>
    <submittedName>
        <fullName evidence="7">Serine/threonine protein kinase</fullName>
    </submittedName>
</protein>
<dbReference type="Gene3D" id="3.40.50.1460">
    <property type="match status" value="1"/>
</dbReference>
<dbReference type="SUPFAM" id="SSF52129">
    <property type="entry name" value="Caspase-like"/>
    <property type="match status" value="1"/>
</dbReference>
<dbReference type="EMBL" id="FNYV01000006">
    <property type="protein sequence ID" value="SEJ62341.1"/>
    <property type="molecule type" value="Genomic_DNA"/>
</dbReference>
<accession>A0A1H7A9U3</accession>
<keyword evidence="7" id="KW-0723">Serine/threonine-protein kinase</keyword>
<dbReference type="NCBIfam" id="NF047832">
    <property type="entry name" value="caspase_w_EACC1"/>
    <property type="match status" value="1"/>
</dbReference>
<dbReference type="InterPro" id="IPR000719">
    <property type="entry name" value="Prot_kinase_dom"/>
</dbReference>
<evidence type="ECO:0000313" key="7">
    <source>
        <dbReference type="EMBL" id="SEJ62341.1"/>
    </source>
</evidence>
<dbReference type="AlphaFoldDB" id="A0A1H7A9U3"/>
<evidence type="ECO:0000313" key="8">
    <source>
        <dbReference type="Proteomes" id="UP000198707"/>
    </source>
</evidence>
<dbReference type="STRING" id="1144548.SAMN05443287_1066"/>
<dbReference type="PROSITE" id="PS00108">
    <property type="entry name" value="PROTEIN_KINASE_ST"/>
    <property type="match status" value="1"/>
</dbReference>
<dbReference type="GO" id="GO:0004197">
    <property type="term" value="F:cysteine-type endopeptidase activity"/>
    <property type="evidence" value="ECO:0007669"/>
    <property type="project" value="InterPro"/>
</dbReference>
<proteinExistence type="predicted"/>
<dbReference type="PANTHER" id="PTHR43289">
    <property type="entry name" value="MITOGEN-ACTIVATED PROTEIN KINASE KINASE KINASE 20-RELATED"/>
    <property type="match status" value="1"/>
</dbReference>
<dbReference type="GO" id="GO:0005524">
    <property type="term" value="F:ATP binding"/>
    <property type="evidence" value="ECO:0007669"/>
    <property type="project" value="UniProtKB-UniRule"/>
</dbReference>
<reference evidence="8" key="1">
    <citation type="submission" date="2016-10" db="EMBL/GenBank/DDBJ databases">
        <authorList>
            <person name="Varghese N."/>
            <person name="Submissions S."/>
        </authorList>
    </citation>
    <scope>NUCLEOTIDE SEQUENCE [LARGE SCALE GENOMIC DNA]</scope>
    <source>
        <strain evidence="8">CGMCC 4.7038</strain>
    </source>
</reference>
<dbReference type="Pfam" id="PF00656">
    <property type="entry name" value="Peptidase_C14"/>
    <property type="match status" value="1"/>
</dbReference>
<sequence>MTLPSPSGSRACLIGTAGYVHLDPLPAVRNNVQALADHLAASDGWQLPRENILPVVDPGQVAHLVEPVRRAAAEATDTLLVYYSGHGHLDDQMQFSLSLTGSRHNEPWTCVPFTWIKALLADTRATRRVVILDSCFSGKAHGLMAGAADAVRLQAATAGAVVLSSASEDGPALAPPGERYTAFTGELLDLLTSGISGGPKVITVDLAHAYVKSALAARGRPLPERTGTDTSGALGLARNPLHRPEASVQARLPRGARLVALAERLNLSMEPETLARPSVGAPDTSRSRYEMLDKKVGMGGMGTVSLAWDHFLRRTVACKTPHDGLHLETAFWAEVRAVAALNHPNIAAIYDVAEQGGKRFFVMEYVPGQPLSELTGHREVEPDDAAEIMCETLAALEHAHRAGVIHCDVKPANIMLTPEGSIKILDFGISFLVNETSAHPLWEEGKIIGTPAFLAPEMITGSVPSVAADIYAAGVSFFLFLTGEHPFPRTNLHKLFIATTEEPVRVPSSVRADVPAAYDKIVERAMAKDPAGRFPTAADMRAAIAAVLYGTPP</sequence>
<dbReference type="InterPro" id="IPR029030">
    <property type="entry name" value="Caspase-like_dom_sf"/>
</dbReference>
<dbReference type="InterPro" id="IPR011600">
    <property type="entry name" value="Pept_C14_caspase"/>
</dbReference>
<dbReference type="PROSITE" id="PS50011">
    <property type="entry name" value="PROTEIN_KINASE_DOM"/>
    <property type="match status" value="1"/>
</dbReference>
<keyword evidence="1" id="KW-0808">Transferase</keyword>
<name>A0A1H7A9U3_9ACTN</name>
<dbReference type="GO" id="GO:0006508">
    <property type="term" value="P:proteolysis"/>
    <property type="evidence" value="ECO:0007669"/>
    <property type="project" value="InterPro"/>
</dbReference>
<feature type="binding site" evidence="5">
    <location>
        <position position="319"/>
    </location>
    <ligand>
        <name>ATP</name>
        <dbReference type="ChEBI" id="CHEBI:30616"/>
    </ligand>
</feature>
<dbReference type="SMART" id="SM00220">
    <property type="entry name" value="S_TKc"/>
    <property type="match status" value="1"/>
</dbReference>
<feature type="domain" description="Protein kinase" evidence="6">
    <location>
        <begin position="290"/>
        <end position="548"/>
    </location>
</feature>
<evidence type="ECO:0000256" key="3">
    <source>
        <dbReference type="ARBA" id="ARBA00022777"/>
    </source>
</evidence>
<dbReference type="SUPFAM" id="SSF56112">
    <property type="entry name" value="Protein kinase-like (PK-like)"/>
    <property type="match status" value="1"/>
</dbReference>
<dbReference type="OrthoDB" id="4464809at2"/>
<evidence type="ECO:0000259" key="6">
    <source>
        <dbReference type="PROSITE" id="PS50011"/>
    </source>
</evidence>
<evidence type="ECO:0000256" key="4">
    <source>
        <dbReference type="ARBA" id="ARBA00022840"/>
    </source>
</evidence>
<evidence type="ECO:0000256" key="2">
    <source>
        <dbReference type="ARBA" id="ARBA00022741"/>
    </source>
</evidence>
<evidence type="ECO:0000256" key="5">
    <source>
        <dbReference type="PROSITE-ProRule" id="PRU10141"/>
    </source>
</evidence>